<dbReference type="Proteomes" id="UP000602381">
    <property type="component" value="Unassembled WGS sequence"/>
</dbReference>
<comment type="caution">
    <text evidence="2">The sequence shown here is derived from an EMBL/GenBank/DDBJ whole genome shotgun (WGS) entry which is preliminary data.</text>
</comment>
<accession>A0ABQ2LC12</accession>
<keyword evidence="3" id="KW-1185">Reference proteome</keyword>
<dbReference type="EMBL" id="BMOV01000003">
    <property type="protein sequence ID" value="GGO09948.1"/>
    <property type="molecule type" value="Genomic_DNA"/>
</dbReference>
<name>A0ABQ2LC12_9PROT</name>
<sequence>MRQLLIALIALLAIGSAAGLYQLKHQVEARRDAVSALERQIVDDAEAVRVLEAEWAYLSSPQVIQDQAFRYLKLRPASPEQLVSSLAVLPYRLEGRRLASAMPDDVFRVPSPRKKPTAPVRIEEHDQPVIAVSDARDYSAAPRAQQPRLTRTDRAKDNAPPRQTSRPKQLDFGARMQKALERIGDER</sequence>
<feature type="region of interest" description="Disordered" evidence="1">
    <location>
        <begin position="135"/>
        <end position="174"/>
    </location>
</feature>
<organism evidence="2 3">
    <name type="scientific">Iodidimonas muriae</name>
    <dbReference type="NCBI Taxonomy" id="261467"/>
    <lineage>
        <taxon>Bacteria</taxon>
        <taxon>Pseudomonadati</taxon>
        <taxon>Pseudomonadota</taxon>
        <taxon>Alphaproteobacteria</taxon>
        <taxon>Iodidimonadales</taxon>
        <taxon>Iodidimonadaceae</taxon>
        <taxon>Iodidimonas</taxon>
    </lineage>
</organism>
<evidence type="ECO:0000256" key="1">
    <source>
        <dbReference type="SAM" id="MobiDB-lite"/>
    </source>
</evidence>
<reference evidence="3" key="1">
    <citation type="journal article" date="2019" name="Int. J. Syst. Evol. Microbiol.">
        <title>The Global Catalogue of Microorganisms (GCM) 10K type strain sequencing project: providing services to taxonomists for standard genome sequencing and annotation.</title>
        <authorList>
            <consortium name="The Broad Institute Genomics Platform"/>
            <consortium name="The Broad Institute Genome Sequencing Center for Infectious Disease"/>
            <person name="Wu L."/>
            <person name="Ma J."/>
        </authorList>
    </citation>
    <scope>NUCLEOTIDE SEQUENCE [LARGE SCALE GENOMIC DNA]</scope>
    <source>
        <strain evidence="3">JCM 17843</strain>
    </source>
</reference>
<evidence type="ECO:0000313" key="3">
    <source>
        <dbReference type="Proteomes" id="UP000602381"/>
    </source>
</evidence>
<protein>
    <recommendedName>
        <fullName evidence="4">Cell division protein FtsL</fullName>
    </recommendedName>
</protein>
<proteinExistence type="predicted"/>
<dbReference type="RefSeq" id="WP_150004922.1">
    <property type="nucleotide sequence ID" value="NZ_BMOV01000003.1"/>
</dbReference>
<evidence type="ECO:0000313" key="2">
    <source>
        <dbReference type="EMBL" id="GGO09948.1"/>
    </source>
</evidence>
<gene>
    <name evidence="2" type="ORF">GCM10007972_12100</name>
</gene>
<evidence type="ECO:0008006" key="4">
    <source>
        <dbReference type="Google" id="ProtNLM"/>
    </source>
</evidence>
<feature type="compositionally biased region" description="Basic and acidic residues" evidence="1">
    <location>
        <begin position="150"/>
        <end position="159"/>
    </location>
</feature>